<dbReference type="InterPro" id="IPR006593">
    <property type="entry name" value="Cyt_b561/ferric_Rdtase_TM"/>
</dbReference>
<proteinExistence type="predicted"/>
<evidence type="ECO:0000256" key="5">
    <source>
        <dbReference type="ARBA" id="ARBA00022982"/>
    </source>
</evidence>
<feature type="chain" id="PRO_5032987381" evidence="9">
    <location>
        <begin position="18"/>
        <end position="505"/>
    </location>
</feature>
<feature type="signal peptide" evidence="9">
    <location>
        <begin position="1"/>
        <end position="17"/>
    </location>
</feature>
<dbReference type="Proteomes" id="UP000612055">
    <property type="component" value="Unassembled WGS sequence"/>
</dbReference>
<evidence type="ECO:0000313" key="12">
    <source>
        <dbReference type="EMBL" id="KAG2491830.1"/>
    </source>
</evidence>
<dbReference type="GO" id="GO:0016020">
    <property type="term" value="C:membrane"/>
    <property type="evidence" value="ECO:0007669"/>
    <property type="project" value="UniProtKB-SubCell"/>
</dbReference>
<evidence type="ECO:0000259" key="10">
    <source>
        <dbReference type="PROSITE" id="PS50836"/>
    </source>
</evidence>
<feature type="transmembrane region" description="Helical" evidence="8">
    <location>
        <begin position="381"/>
        <end position="400"/>
    </location>
</feature>
<keyword evidence="5" id="KW-0249">Electron transport</keyword>
<name>A0A836BWT0_9CHLO</name>
<evidence type="ECO:0000256" key="9">
    <source>
        <dbReference type="SAM" id="SignalP"/>
    </source>
</evidence>
<keyword evidence="6 8" id="KW-1133">Transmembrane helix</keyword>
<dbReference type="SMART" id="SM00665">
    <property type="entry name" value="B561"/>
    <property type="match status" value="1"/>
</dbReference>
<evidence type="ECO:0000256" key="8">
    <source>
        <dbReference type="SAM" id="Phobius"/>
    </source>
</evidence>
<evidence type="ECO:0000313" key="13">
    <source>
        <dbReference type="Proteomes" id="UP000612055"/>
    </source>
</evidence>
<organism evidence="12 13">
    <name type="scientific">Edaphochlamys debaryana</name>
    <dbReference type="NCBI Taxonomy" id="47281"/>
    <lineage>
        <taxon>Eukaryota</taxon>
        <taxon>Viridiplantae</taxon>
        <taxon>Chlorophyta</taxon>
        <taxon>core chlorophytes</taxon>
        <taxon>Chlorophyceae</taxon>
        <taxon>CS clade</taxon>
        <taxon>Chlamydomonadales</taxon>
        <taxon>Chlamydomonadales incertae sedis</taxon>
        <taxon>Edaphochlamys</taxon>
    </lineage>
</organism>
<evidence type="ECO:0000256" key="3">
    <source>
        <dbReference type="ARBA" id="ARBA00022692"/>
    </source>
</evidence>
<dbReference type="PROSITE" id="PS50939">
    <property type="entry name" value="CYTOCHROME_B561"/>
    <property type="match status" value="1"/>
</dbReference>
<evidence type="ECO:0000256" key="4">
    <source>
        <dbReference type="ARBA" id="ARBA00022729"/>
    </source>
</evidence>
<keyword evidence="4 9" id="KW-0732">Signal</keyword>
<feature type="transmembrane region" description="Helical" evidence="8">
    <location>
        <begin position="340"/>
        <end position="360"/>
    </location>
</feature>
<evidence type="ECO:0000259" key="11">
    <source>
        <dbReference type="PROSITE" id="PS50939"/>
    </source>
</evidence>
<dbReference type="Gene3D" id="1.20.120.1770">
    <property type="match status" value="1"/>
</dbReference>
<evidence type="ECO:0000256" key="1">
    <source>
        <dbReference type="ARBA" id="ARBA00004370"/>
    </source>
</evidence>
<dbReference type="InterPro" id="IPR005018">
    <property type="entry name" value="DOMON_domain"/>
</dbReference>
<evidence type="ECO:0000256" key="2">
    <source>
        <dbReference type="ARBA" id="ARBA00022448"/>
    </source>
</evidence>
<evidence type="ECO:0000256" key="7">
    <source>
        <dbReference type="ARBA" id="ARBA00023136"/>
    </source>
</evidence>
<comment type="caution">
    <text evidence="12">The sequence shown here is derived from an EMBL/GenBank/DDBJ whole genome shotgun (WGS) entry which is preliminary data.</text>
</comment>
<keyword evidence="2" id="KW-0813">Transport</keyword>
<sequence length="505" mass="53389">MTALALLVALGVAESTARPDLLANEASQPCAKSWLGYQCTQLVCGRIRMHWSLGGPPPTGPGCSFLSTLGANSTAKPGSPDPSSSLLHVALQTDVGGYVAVSWAAAFGVMAPADAVVGFAREDGSASVRAYSIAGWSPNDVQPDAGVDVTHTGLEAGDNSLTVCFTRDLTQLGKQLARPVSTLDITVMNFVASTLPFKQVHLMRGDYKCSARLVLARPGGGADDGAWRPGNTSGASAAAEAAVVSEQLSYMRAHGALQLTGWLVLVPAGVLAARHRWLFAGYNLQGMWFQAHRAVQALACVLIYAGFILPYTSFDSTDEDEAAETTHEDRLRDPLLQTHASFAITLVSVLGCHLAIALVRPKPDSPRRWIWNLLHWWAGRTLVLLAVVNVCIGVSLWRRVSASSGAGFLCALLVFGVGYAGLSLWLDWRAPEGRGREGHVPIGGGGAGHVPLVGLGHMPDRHGRPGHSGEVPLSRMAAAGPGDSHTPHRHHMQEGHAYEKIATQG</sequence>
<keyword evidence="3 8" id="KW-0812">Transmembrane</keyword>
<keyword evidence="13" id="KW-1185">Reference proteome</keyword>
<feature type="transmembrane region" description="Helical" evidence="8">
    <location>
        <begin position="255"/>
        <end position="273"/>
    </location>
</feature>
<dbReference type="EMBL" id="JAEHOE010000049">
    <property type="protein sequence ID" value="KAG2491830.1"/>
    <property type="molecule type" value="Genomic_DNA"/>
</dbReference>
<dbReference type="AlphaFoldDB" id="A0A836BWT0"/>
<dbReference type="PROSITE" id="PS50836">
    <property type="entry name" value="DOMON"/>
    <property type="match status" value="1"/>
</dbReference>
<dbReference type="OrthoDB" id="530877at2759"/>
<comment type="subcellular location">
    <subcellularLocation>
        <location evidence="1">Membrane</location>
    </subcellularLocation>
</comment>
<dbReference type="CDD" id="cd08760">
    <property type="entry name" value="Cyt_b561_FRRS1_like"/>
    <property type="match status" value="1"/>
</dbReference>
<feature type="domain" description="Cytochrome b561" evidence="11">
    <location>
        <begin position="212"/>
        <end position="431"/>
    </location>
</feature>
<feature type="transmembrane region" description="Helical" evidence="8">
    <location>
        <begin position="406"/>
        <end position="426"/>
    </location>
</feature>
<keyword evidence="7 8" id="KW-0472">Membrane</keyword>
<dbReference type="PANTHER" id="PTHR23130:SF171">
    <property type="entry name" value="OS01G0895300 PROTEIN"/>
    <property type="match status" value="1"/>
</dbReference>
<feature type="transmembrane region" description="Helical" evidence="8">
    <location>
        <begin position="294"/>
        <end position="312"/>
    </location>
</feature>
<gene>
    <name evidence="12" type="ORF">HYH03_009787</name>
</gene>
<reference evidence="12" key="1">
    <citation type="journal article" date="2020" name="bioRxiv">
        <title>Comparative genomics of Chlamydomonas.</title>
        <authorList>
            <person name="Craig R.J."/>
            <person name="Hasan A.R."/>
            <person name="Ness R.W."/>
            <person name="Keightley P.D."/>
        </authorList>
    </citation>
    <scope>NUCLEOTIDE SEQUENCE</scope>
    <source>
        <strain evidence="12">CCAP 11/70</strain>
    </source>
</reference>
<protein>
    <submittedName>
        <fullName evidence="12">Uncharacterized protein</fullName>
    </submittedName>
</protein>
<accession>A0A836BWT0</accession>
<dbReference type="PANTHER" id="PTHR23130">
    <property type="entry name" value="CYTOCHROME B561 AND DOMON DOMAIN-CONTAINING PROTEIN"/>
    <property type="match status" value="1"/>
</dbReference>
<evidence type="ECO:0000256" key="6">
    <source>
        <dbReference type="ARBA" id="ARBA00022989"/>
    </source>
</evidence>
<feature type="domain" description="DOMON" evidence="10">
    <location>
        <begin position="72"/>
        <end position="195"/>
    </location>
</feature>